<comment type="caution">
    <text evidence="1">The sequence shown here is derived from an EMBL/GenBank/DDBJ whole genome shotgun (WGS) entry which is preliminary data.</text>
</comment>
<protein>
    <submittedName>
        <fullName evidence="1">Uncharacterized protein</fullName>
    </submittedName>
</protein>
<gene>
    <name evidence="1" type="ORF">DFH07DRAFT_981703</name>
</gene>
<keyword evidence="2" id="KW-1185">Reference proteome</keyword>
<evidence type="ECO:0000313" key="1">
    <source>
        <dbReference type="EMBL" id="KAJ7741156.1"/>
    </source>
</evidence>
<dbReference type="AlphaFoldDB" id="A0AAD7IEA4"/>
<sequence length="278" mass="31872">MKLMKLPKIQSRSKKSVLRPAMLDEYTTADLREIHTVVIFLKSVVDWTGYCKMTFTQSYDLCVAAGPALILAIYEARDMEPMDEKYLMWDSWADIPLFAGFFSRPLEKNWAAREVSAPPEGLAHLNYILETVPEDLDAYTQVGSATYPQQGSRLWTSATWEHLYLDPPDFLRGRLSFNRLETDTLNTFLGPHAWPTSIADLIASIYDDIELQPEFSDSKMEDALCGDCLGKLIREHLHLWLLRRKVDDGWVPPEDCWYGYDCNTQHATSKNHLCAPTK</sequence>
<dbReference type="Proteomes" id="UP001215280">
    <property type="component" value="Unassembled WGS sequence"/>
</dbReference>
<reference evidence="1" key="1">
    <citation type="submission" date="2023-03" db="EMBL/GenBank/DDBJ databases">
        <title>Massive genome expansion in bonnet fungi (Mycena s.s.) driven by repeated elements and novel gene families across ecological guilds.</title>
        <authorList>
            <consortium name="Lawrence Berkeley National Laboratory"/>
            <person name="Harder C.B."/>
            <person name="Miyauchi S."/>
            <person name="Viragh M."/>
            <person name="Kuo A."/>
            <person name="Thoen E."/>
            <person name="Andreopoulos B."/>
            <person name="Lu D."/>
            <person name="Skrede I."/>
            <person name="Drula E."/>
            <person name="Henrissat B."/>
            <person name="Morin E."/>
            <person name="Kohler A."/>
            <person name="Barry K."/>
            <person name="LaButti K."/>
            <person name="Morin E."/>
            <person name="Salamov A."/>
            <person name="Lipzen A."/>
            <person name="Mereny Z."/>
            <person name="Hegedus B."/>
            <person name="Baldrian P."/>
            <person name="Stursova M."/>
            <person name="Weitz H."/>
            <person name="Taylor A."/>
            <person name="Grigoriev I.V."/>
            <person name="Nagy L.G."/>
            <person name="Martin F."/>
            <person name="Kauserud H."/>
        </authorList>
    </citation>
    <scope>NUCLEOTIDE SEQUENCE</scope>
    <source>
        <strain evidence="1">CBHHK188m</strain>
    </source>
</reference>
<evidence type="ECO:0000313" key="2">
    <source>
        <dbReference type="Proteomes" id="UP001215280"/>
    </source>
</evidence>
<accession>A0AAD7IEA4</accession>
<name>A0AAD7IEA4_9AGAR</name>
<dbReference type="EMBL" id="JARJLG010000124">
    <property type="protein sequence ID" value="KAJ7741156.1"/>
    <property type="molecule type" value="Genomic_DNA"/>
</dbReference>
<organism evidence="1 2">
    <name type="scientific">Mycena maculata</name>
    <dbReference type="NCBI Taxonomy" id="230809"/>
    <lineage>
        <taxon>Eukaryota</taxon>
        <taxon>Fungi</taxon>
        <taxon>Dikarya</taxon>
        <taxon>Basidiomycota</taxon>
        <taxon>Agaricomycotina</taxon>
        <taxon>Agaricomycetes</taxon>
        <taxon>Agaricomycetidae</taxon>
        <taxon>Agaricales</taxon>
        <taxon>Marasmiineae</taxon>
        <taxon>Mycenaceae</taxon>
        <taxon>Mycena</taxon>
    </lineage>
</organism>
<proteinExistence type="predicted"/>